<name>A0A7U3VPS1_9ACTN</name>
<protein>
    <submittedName>
        <fullName evidence="1">Uncharacterized protein</fullName>
    </submittedName>
</protein>
<dbReference type="Proteomes" id="UP000595703">
    <property type="component" value="Chromosome"/>
</dbReference>
<evidence type="ECO:0000313" key="1">
    <source>
        <dbReference type="EMBL" id="BBA99005.1"/>
    </source>
</evidence>
<reference evidence="1 2" key="2">
    <citation type="journal article" date="2011" name="J. Antibiot.">
        <title>Furaquinocins I and J: novel polyketide isoprenoid hybrid compounds from Streptomyces reveromyceticus SN-593.</title>
        <authorList>
            <person name="Panthee S."/>
            <person name="Takahashi S."/>
            <person name="Takagi H."/>
            <person name="Nogawa T."/>
            <person name="Oowada E."/>
            <person name="Uramoto M."/>
            <person name="Osada H."/>
        </authorList>
    </citation>
    <scope>NUCLEOTIDE SEQUENCE [LARGE SCALE GENOMIC DNA]</scope>
    <source>
        <strain evidence="1 2">SN-593</strain>
    </source>
</reference>
<dbReference type="AlphaFoldDB" id="A0A7U3VPS1"/>
<keyword evidence="2" id="KW-1185">Reference proteome</keyword>
<proteinExistence type="predicted"/>
<evidence type="ECO:0000313" key="2">
    <source>
        <dbReference type="Proteomes" id="UP000595703"/>
    </source>
</evidence>
<reference evidence="1 2" key="1">
    <citation type="journal article" date="2010" name="J. Bacteriol.">
        <title>Biochemical characterization of a novel indole prenyltransferase from Streptomyces sp. SN-593.</title>
        <authorList>
            <person name="Takahashi S."/>
            <person name="Takagi H."/>
            <person name="Toyoda A."/>
            <person name="Uramoto M."/>
            <person name="Nogawa T."/>
            <person name="Ueki M."/>
            <person name="Sakaki Y."/>
            <person name="Osada H."/>
        </authorList>
    </citation>
    <scope>NUCLEOTIDE SEQUENCE [LARGE SCALE GENOMIC DNA]</scope>
    <source>
        <strain evidence="1 2">SN-593</strain>
    </source>
</reference>
<dbReference type="EMBL" id="AP018365">
    <property type="protein sequence ID" value="BBA99005.1"/>
    <property type="molecule type" value="Genomic_DNA"/>
</dbReference>
<reference evidence="1 2" key="4">
    <citation type="journal article" date="2020" name="Sci. Rep.">
        <title>beta-carboline chemical signals induce reveromycin production through a LuxR family regulator in Streptomyces sp. SN-593.</title>
        <authorList>
            <person name="Panthee S."/>
            <person name="Kito N."/>
            <person name="Hayashi T."/>
            <person name="Shimizu T."/>
            <person name="Ishikawa J."/>
            <person name="Hamamoto H."/>
            <person name="Osada H."/>
            <person name="Takahashi S."/>
        </authorList>
    </citation>
    <scope>NUCLEOTIDE SEQUENCE [LARGE SCALE GENOMIC DNA]</scope>
    <source>
        <strain evidence="1 2">SN-593</strain>
    </source>
</reference>
<reference evidence="1 2" key="3">
    <citation type="journal article" date="2011" name="Nat. Chem. Biol.">
        <title>Reveromycin A biosynthesis uses RevG and RevJ for stereospecific spiroacetal formation.</title>
        <authorList>
            <person name="Takahashi S."/>
            <person name="Toyoda A."/>
            <person name="Sekiyama Y."/>
            <person name="Takagi H."/>
            <person name="Nogawa T."/>
            <person name="Uramoto M."/>
            <person name="Suzuki R."/>
            <person name="Koshino H."/>
            <person name="Kumano T."/>
            <person name="Panthee S."/>
            <person name="Dairi T."/>
            <person name="Ishikawa J."/>
            <person name="Ikeda H."/>
            <person name="Sakaki Y."/>
            <person name="Osada H."/>
        </authorList>
    </citation>
    <scope>NUCLEOTIDE SEQUENCE [LARGE SCALE GENOMIC DNA]</scope>
    <source>
        <strain evidence="1 2">SN-593</strain>
    </source>
</reference>
<dbReference type="KEGG" id="arev:RVR_5450"/>
<accession>A0A7U3VPS1</accession>
<gene>
    <name evidence="1" type="ORF">RVR_5450</name>
</gene>
<organism evidence="1 2">
    <name type="scientific">Actinacidiphila reveromycinica</name>
    <dbReference type="NCBI Taxonomy" id="659352"/>
    <lineage>
        <taxon>Bacteria</taxon>
        <taxon>Bacillati</taxon>
        <taxon>Actinomycetota</taxon>
        <taxon>Actinomycetes</taxon>
        <taxon>Kitasatosporales</taxon>
        <taxon>Streptomycetaceae</taxon>
        <taxon>Actinacidiphila</taxon>
    </lineage>
</organism>
<sequence length="255" mass="28298">MRCAGPGARGTGRDHVTADMELPQRLEALMDHLAPEETVRLGGPLLGLEPARQRWELVEGNRLALSRVLRRDLHLVRRHRAELLALLPLDGNVTNQLVFPLVTALGRRPVLRYIIDAVGQGGWPQRANASKAAYWVPKGPSVPGWEELFVSVRDGVMSVADARAKLRRLRAQPEQTDNDAVADLWPELWLASMRAFVDCDDDGLRRRLHTAFPLAAAHYPPEAAPLREEAERIALAQPERFGRLLDGSTGYGLAI</sequence>